<evidence type="ECO:0000313" key="4">
    <source>
        <dbReference type="EMBL" id="EFX96567.1"/>
    </source>
</evidence>
<gene>
    <name evidence="4" type="ORF">HMPREF9425_0543</name>
</gene>
<protein>
    <submittedName>
        <fullName evidence="4">ABC transporter, substrate-binding protein, family 3</fullName>
    </submittedName>
</protein>
<evidence type="ECO:0000256" key="1">
    <source>
        <dbReference type="ARBA" id="ARBA00022729"/>
    </source>
</evidence>
<dbReference type="SMART" id="SM00062">
    <property type="entry name" value="PBPb"/>
    <property type="match status" value="1"/>
</dbReference>
<dbReference type="PANTHER" id="PTHR35936:SF17">
    <property type="entry name" value="ARGININE-BINDING EXTRACELLULAR PROTEIN ARTP"/>
    <property type="match status" value="1"/>
</dbReference>
<dbReference type="Pfam" id="PF00497">
    <property type="entry name" value="SBP_bac_3"/>
    <property type="match status" value="1"/>
</dbReference>
<dbReference type="SMART" id="SM00079">
    <property type="entry name" value="PBPe"/>
    <property type="match status" value="1"/>
</dbReference>
<evidence type="ECO:0000259" key="2">
    <source>
        <dbReference type="SMART" id="SM00062"/>
    </source>
</evidence>
<dbReference type="SUPFAM" id="SSF53850">
    <property type="entry name" value="Periplasmic binding protein-like II"/>
    <property type="match status" value="1"/>
</dbReference>
<proteinExistence type="predicted"/>
<keyword evidence="1" id="KW-0732">Signal</keyword>
<dbReference type="Gene3D" id="3.40.190.10">
    <property type="entry name" value="Periplasmic binding protein-like II"/>
    <property type="match status" value="2"/>
</dbReference>
<dbReference type="Proteomes" id="UP000003697">
    <property type="component" value="Unassembled WGS sequence"/>
</dbReference>
<feature type="domain" description="Ionotropic glutamate receptor C-terminal" evidence="3">
    <location>
        <begin position="58"/>
        <end position="276"/>
    </location>
</feature>
<dbReference type="InterPro" id="IPR001320">
    <property type="entry name" value="Iontro_rcpt_C"/>
</dbReference>
<evidence type="ECO:0000313" key="5">
    <source>
        <dbReference type="Proteomes" id="UP000003697"/>
    </source>
</evidence>
<comment type="caution">
    <text evidence="4">The sequence shown here is derived from an EMBL/GenBank/DDBJ whole genome shotgun (WGS) entry which is preliminary data.</text>
</comment>
<name>A0ABN0CHV3_STRVE</name>
<sequence length="290" mass="31334">MHNNALLYLHKLINIEKRLIMKTWKKLLLGFAGIFALTTLAACSSSKDTLEKVQDKGTLTVALNPHFAPFEFKIIQDGKDTIAGADIEIAKAIGDELGVKVKFSEMSFDNVLASVQSGKADIAISGISATKERQKIFDFSDTYYESETVLVVKKDATGTYKQTGDFAKKSVSVQKGSIQESIAKSNLSDANVVSLAQPGEAINELKSGQVEGVVLEKAIAQGYIEQNNDLAVSDIALKSDSKDAYAVAMPKGSDKLKAKVNKVIAKLKKEGKIDSYVQDAYALSLKSSTK</sequence>
<dbReference type="EMBL" id="AEVI01000020">
    <property type="protein sequence ID" value="EFX96567.1"/>
    <property type="molecule type" value="Genomic_DNA"/>
</dbReference>
<keyword evidence="5" id="KW-1185">Reference proteome</keyword>
<accession>A0ABN0CHV3</accession>
<dbReference type="PANTHER" id="PTHR35936">
    <property type="entry name" value="MEMBRANE-BOUND LYTIC MUREIN TRANSGLYCOSYLASE F"/>
    <property type="match status" value="1"/>
</dbReference>
<evidence type="ECO:0000259" key="3">
    <source>
        <dbReference type="SMART" id="SM00079"/>
    </source>
</evidence>
<feature type="domain" description="Solute-binding protein family 3/N-terminal" evidence="2">
    <location>
        <begin position="58"/>
        <end position="280"/>
    </location>
</feature>
<reference evidence="4 5" key="1">
    <citation type="submission" date="2011-01" db="EMBL/GenBank/DDBJ databases">
        <authorList>
            <person name="Muzny D."/>
            <person name="Qin X."/>
            <person name="Buhay C."/>
            <person name="Dugan-Rocha S."/>
            <person name="Ding Y."/>
            <person name="Chen G."/>
            <person name="Hawes A."/>
            <person name="Holder M."/>
            <person name="Jhangiani S."/>
            <person name="Johnson A."/>
            <person name="Khan Z."/>
            <person name="Li Z."/>
            <person name="Liu W."/>
            <person name="Liu X."/>
            <person name="Perez L."/>
            <person name="Shen H."/>
            <person name="Wang Q."/>
            <person name="Watt J."/>
            <person name="Xi L."/>
            <person name="Xin Y."/>
            <person name="Zhou J."/>
            <person name="Deng J."/>
            <person name="Jiang H."/>
            <person name="Liu Y."/>
            <person name="Qu J."/>
            <person name="Song X.-Z."/>
            <person name="Zhang L."/>
            <person name="Villasana D."/>
            <person name="Johnson A."/>
            <person name="Liu J."/>
            <person name="Liyanage D."/>
            <person name="Lorensuhewa L."/>
            <person name="Robinson T."/>
            <person name="Song A."/>
            <person name="Song B.-B."/>
            <person name="Dinh H."/>
            <person name="Thornton R."/>
            <person name="Coyle M."/>
            <person name="Francisco L."/>
            <person name="Jackson L."/>
            <person name="Javaid M."/>
            <person name="Korchina V."/>
            <person name="Kovar C."/>
            <person name="Mata R."/>
            <person name="Mathew T."/>
            <person name="Ngo R."/>
            <person name="Nguyen L."/>
            <person name="Nguyen N."/>
            <person name="Okwuonu G."/>
            <person name="Ongeri F."/>
            <person name="Pham C."/>
            <person name="Simmons D."/>
            <person name="Wilczek-Boney K."/>
            <person name="Hale W."/>
            <person name="Jakkamsetti A."/>
            <person name="Pham P."/>
            <person name="Ruth R."/>
            <person name="San Lucas F."/>
            <person name="Warren J."/>
            <person name="Zhang J."/>
            <person name="Zhao Z."/>
            <person name="Zhou C."/>
            <person name="Zhu D."/>
            <person name="Lee S."/>
            <person name="Bess C."/>
            <person name="Blankenburg K."/>
            <person name="Forbes L."/>
            <person name="Fu Q."/>
            <person name="Gubbala S."/>
            <person name="Hirani K."/>
            <person name="Jayaseelan J.C."/>
            <person name="Lara F."/>
            <person name="Munidasa M."/>
            <person name="Palculict T."/>
            <person name="Patil S."/>
            <person name="Pu L.-L."/>
            <person name="Saada N."/>
            <person name="Tang L."/>
            <person name="Weissenberger G."/>
            <person name="Zhu Y."/>
            <person name="Hemphill L."/>
            <person name="Shang Y."/>
            <person name="Youmans B."/>
            <person name="Ayvaz T."/>
            <person name="Ross M."/>
            <person name="Santibanez J."/>
            <person name="Aqrawi P."/>
            <person name="Gross S."/>
            <person name="Joshi V."/>
            <person name="Fowler G."/>
            <person name="Nazareth L."/>
            <person name="Reid J."/>
            <person name="Worley K."/>
            <person name="Petrosino J."/>
            <person name="Highlander S."/>
            <person name="Gibbs R."/>
        </authorList>
    </citation>
    <scope>NUCLEOTIDE SEQUENCE [LARGE SCALE GENOMIC DNA]</scope>
    <source>
        <strain evidence="4 5">ATCC 49124</strain>
    </source>
</reference>
<dbReference type="InterPro" id="IPR001638">
    <property type="entry name" value="Solute-binding_3/MltF_N"/>
</dbReference>
<organism evidence="4 5">
    <name type="scientific">Streptococcus vestibularis ATCC 49124</name>
    <dbReference type="NCBI Taxonomy" id="889206"/>
    <lineage>
        <taxon>Bacteria</taxon>
        <taxon>Bacillati</taxon>
        <taxon>Bacillota</taxon>
        <taxon>Bacilli</taxon>
        <taxon>Lactobacillales</taxon>
        <taxon>Streptococcaceae</taxon>
        <taxon>Streptococcus</taxon>
    </lineage>
</organism>